<sequence>MLQSTAPTVRFYKTIESARITLCIYILSEYIHPSGTEAPATRPCGEIVFHAVRNKGRNAAESVIGRLLIPPLPSHTRPQSFYSRLKESELKPLTLAHFALEIVRPRMLLSAALPPPTPLPLWQPSISIGKPKCGLIERGIAGPSFCRSVHLQIGAVSVPRGVRYASVRAPHAIHWISASARARAGAGARVADRARVSELRAPRSSPGTTTHVLLGRPLSTIQAPSRLFGFCVVASQNTHSFCPNIYMHCRQTSKESTGLPPRGHVVLNAGRLLNQRPPARGGGGAAFRADACDIADKVASRPRSGAAPSNPLTVRLNQVFIVLANSIRRGRAFYHYVVVVNEPNHNLLNDASSVESRRRPPAPIAHPQLSYPFTSPETSPERFTFETK</sequence>
<proteinExistence type="predicted"/>
<feature type="compositionally biased region" description="Basic and acidic residues" evidence="1">
    <location>
        <begin position="379"/>
        <end position="388"/>
    </location>
</feature>
<organism evidence="2 3">
    <name type="scientific">Eumeta variegata</name>
    <name type="common">Bagworm moth</name>
    <name type="synonym">Eumeta japonica</name>
    <dbReference type="NCBI Taxonomy" id="151549"/>
    <lineage>
        <taxon>Eukaryota</taxon>
        <taxon>Metazoa</taxon>
        <taxon>Ecdysozoa</taxon>
        <taxon>Arthropoda</taxon>
        <taxon>Hexapoda</taxon>
        <taxon>Insecta</taxon>
        <taxon>Pterygota</taxon>
        <taxon>Neoptera</taxon>
        <taxon>Endopterygota</taxon>
        <taxon>Lepidoptera</taxon>
        <taxon>Glossata</taxon>
        <taxon>Ditrysia</taxon>
        <taxon>Tineoidea</taxon>
        <taxon>Psychidae</taxon>
        <taxon>Oiketicinae</taxon>
        <taxon>Eumeta</taxon>
    </lineage>
</organism>
<gene>
    <name evidence="2" type="ORF">EVAR_59637_1</name>
</gene>
<feature type="region of interest" description="Disordered" evidence="1">
    <location>
        <begin position="352"/>
        <end position="388"/>
    </location>
</feature>
<dbReference type="EMBL" id="BGZK01001220">
    <property type="protein sequence ID" value="GBP74742.1"/>
    <property type="molecule type" value="Genomic_DNA"/>
</dbReference>
<protein>
    <submittedName>
        <fullName evidence="2">Uncharacterized protein</fullName>
    </submittedName>
</protein>
<evidence type="ECO:0000256" key="1">
    <source>
        <dbReference type="SAM" id="MobiDB-lite"/>
    </source>
</evidence>
<keyword evidence="3" id="KW-1185">Reference proteome</keyword>
<comment type="caution">
    <text evidence="2">The sequence shown here is derived from an EMBL/GenBank/DDBJ whole genome shotgun (WGS) entry which is preliminary data.</text>
</comment>
<evidence type="ECO:0000313" key="2">
    <source>
        <dbReference type="EMBL" id="GBP74742.1"/>
    </source>
</evidence>
<dbReference type="AlphaFoldDB" id="A0A4C1YIV8"/>
<accession>A0A4C1YIV8</accession>
<evidence type="ECO:0000313" key="3">
    <source>
        <dbReference type="Proteomes" id="UP000299102"/>
    </source>
</evidence>
<reference evidence="2 3" key="1">
    <citation type="journal article" date="2019" name="Commun. Biol.">
        <title>The bagworm genome reveals a unique fibroin gene that provides high tensile strength.</title>
        <authorList>
            <person name="Kono N."/>
            <person name="Nakamura H."/>
            <person name="Ohtoshi R."/>
            <person name="Tomita M."/>
            <person name="Numata K."/>
            <person name="Arakawa K."/>
        </authorList>
    </citation>
    <scope>NUCLEOTIDE SEQUENCE [LARGE SCALE GENOMIC DNA]</scope>
</reference>
<name>A0A4C1YIV8_EUMVA</name>
<dbReference type="Proteomes" id="UP000299102">
    <property type="component" value="Unassembled WGS sequence"/>
</dbReference>